<feature type="chain" id="PRO_5039369890" description="Cadherin domain-containing protein" evidence="15">
    <location>
        <begin position="24"/>
        <end position="1575"/>
    </location>
</feature>
<dbReference type="FunFam" id="2.60.40.60:FF:000021">
    <property type="entry name" value="FAT atypical cadherin 1"/>
    <property type="match status" value="1"/>
</dbReference>
<dbReference type="InterPro" id="IPR002126">
    <property type="entry name" value="Cadherin-like_dom"/>
</dbReference>
<feature type="domain" description="Cadherin" evidence="16">
    <location>
        <begin position="1279"/>
        <end position="1385"/>
    </location>
</feature>
<name>A0A9D3MWW3_ANGAN</name>
<comment type="caution">
    <text evidence="17">The sequence shown here is derived from an EMBL/GenBank/DDBJ whole genome shotgun (WGS) entry which is preliminary data.</text>
</comment>
<dbReference type="GO" id="GO:0007156">
    <property type="term" value="P:homophilic cell adhesion via plasma membrane adhesion molecules"/>
    <property type="evidence" value="ECO:0007669"/>
    <property type="project" value="InterPro"/>
</dbReference>
<evidence type="ECO:0000256" key="12">
    <source>
        <dbReference type="PROSITE-ProRule" id="PRU00043"/>
    </source>
</evidence>
<dbReference type="GO" id="GO:0005886">
    <property type="term" value="C:plasma membrane"/>
    <property type="evidence" value="ECO:0007669"/>
    <property type="project" value="InterPro"/>
</dbReference>
<feature type="signal peptide" evidence="15">
    <location>
        <begin position="1"/>
        <end position="23"/>
    </location>
</feature>
<dbReference type="SMART" id="SM00112">
    <property type="entry name" value="CA"/>
    <property type="match status" value="12"/>
</dbReference>
<feature type="domain" description="Cadherin" evidence="16">
    <location>
        <begin position="454"/>
        <end position="655"/>
    </location>
</feature>
<organism evidence="17 18">
    <name type="scientific">Anguilla anguilla</name>
    <name type="common">European freshwater eel</name>
    <name type="synonym">Muraena anguilla</name>
    <dbReference type="NCBI Taxonomy" id="7936"/>
    <lineage>
        <taxon>Eukaryota</taxon>
        <taxon>Metazoa</taxon>
        <taxon>Chordata</taxon>
        <taxon>Craniata</taxon>
        <taxon>Vertebrata</taxon>
        <taxon>Euteleostomi</taxon>
        <taxon>Actinopterygii</taxon>
        <taxon>Neopterygii</taxon>
        <taxon>Teleostei</taxon>
        <taxon>Anguilliformes</taxon>
        <taxon>Anguillidae</taxon>
        <taxon>Anguilla</taxon>
    </lineage>
</organism>
<feature type="domain" description="Cadherin" evidence="16">
    <location>
        <begin position="759"/>
        <end position="866"/>
    </location>
</feature>
<dbReference type="SUPFAM" id="SSF49313">
    <property type="entry name" value="Cadherin-like"/>
    <property type="match status" value="12"/>
</dbReference>
<feature type="domain" description="Cadherin" evidence="16">
    <location>
        <begin position="351"/>
        <end position="453"/>
    </location>
</feature>
<feature type="domain" description="Cadherin" evidence="16">
    <location>
        <begin position="240"/>
        <end position="350"/>
    </location>
</feature>
<evidence type="ECO:0000256" key="5">
    <source>
        <dbReference type="ARBA" id="ARBA00022737"/>
    </source>
</evidence>
<evidence type="ECO:0000256" key="10">
    <source>
        <dbReference type="ARBA" id="ARBA00023157"/>
    </source>
</evidence>
<gene>
    <name evidence="17" type="ORF">ANANG_G00051340</name>
</gene>
<proteinExistence type="predicted"/>
<dbReference type="InterPro" id="IPR015919">
    <property type="entry name" value="Cadherin-like_sf"/>
</dbReference>
<dbReference type="PANTHER" id="PTHR24026:SF42">
    <property type="entry name" value="PROTOCADHERIN FAT 1"/>
    <property type="match status" value="1"/>
</dbReference>
<feature type="transmembrane region" description="Helical" evidence="14">
    <location>
        <begin position="1490"/>
        <end position="1514"/>
    </location>
</feature>
<dbReference type="PROSITE" id="PS50268">
    <property type="entry name" value="CADHERIN_2"/>
    <property type="match status" value="11"/>
</dbReference>
<dbReference type="FunFam" id="2.60.40.60:FF:000104">
    <property type="entry name" value="cadherin-23 isoform X1"/>
    <property type="match status" value="1"/>
</dbReference>
<comment type="subcellular location">
    <subcellularLocation>
        <location evidence="1">Membrane</location>
        <topology evidence="1">Single-pass membrane protein</topology>
    </subcellularLocation>
</comment>
<dbReference type="Gene3D" id="2.60.40.60">
    <property type="entry name" value="Cadherins"/>
    <property type="match status" value="12"/>
</dbReference>
<keyword evidence="5" id="KW-0677">Repeat</keyword>
<dbReference type="InterPro" id="IPR020894">
    <property type="entry name" value="Cadherin_CS"/>
</dbReference>
<evidence type="ECO:0000256" key="8">
    <source>
        <dbReference type="ARBA" id="ARBA00022989"/>
    </source>
</evidence>
<dbReference type="FunFam" id="2.60.40.60:FF:000092">
    <property type="entry name" value="Protocadherin 8"/>
    <property type="match status" value="2"/>
</dbReference>
<feature type="compositionally biased region" description="Basic and acidic residues" evidence="13">
    <location>
        <begin position="1529"/>
        <end position="1540"/>
    </location>
</feature>
<dbReference type="EMBL" id="JAFIRN010000002">
    <property type="protein sequence ID" value="KAG5855648.1"/>
    <property type="molecule type" value="Genomic_DNA"/>
</dbReference>
<keyword evidence="6 12" id="KW-0106">Calcium</keyword>
<keyword evidence="7" id="KW-0130">Cell adhesion</keyword>
<keyword evidence="9 14" id="KW-0472">Membrane</keyword>
<feature type="domain" description="Cadherin" evidence="16">
    <location>
        <begin position="138"/>
        <end position="239"/>
    </location>
</feature>
<evidence type="ECO:0000313" key="18">
    <source>
        <dbReference type="Proteomes" id="UP001044222"/>
    </source>
</evidence>
<dbReference type="CDD" id="cd11304">
    <property type="entry name" value="Cadherin_repeat"/>
    <property type="match status" value="11"/>
</dbReference>
<dbReference type="GO" id="GO:0009653">
    <property type="term" value="P:anatomical structure morphogenesis"/>
    <property type="evidence" value="ECO:0007669"/>
    <property type="project" value="UniProtKB-ARBA"/>
</dbReference>
<evidence type="ECO:0000256" key="4">
    <source>
        <dbReference type="ARBA" id="ARBA00022729"/>
    </source>
</evidence>
<evidence type="ECO:0000313" key="17">
    <source>
        <dbReference type="EMBL" id="KAG5855648.1"/>
    </source>
</evidence>
<evidence type="ECO:0000256" key="11">
    <source>
        <dbReference type="ARBA" id="ARBA00023180"/>
    </source>
</evidence>
<dbReference type="GO" id="GO:0005509">
    <property type="term" value="F:calcium ion binding"/>
    <property type="evidence" value="ECO:0007669"/>
    <property type="project" value="UniProtKB-UniRule"/>
</dbReference>
<accession>A0A9D3MWW3</accession>
<keyword evidence="2" id="KW-0245">EGF-like domain</keyword>
<evidence type="ECO:0000256" key="2">
    <source>
        <dbReference type="ARBA" id="ARBA00022536"/>
    </source>
</evidence>
<feature type="compositionally biased region" description="Polar residues" evidence="13">
    <location>
        <begin position="1561"/>
        <end position="1575"/>
    </location>
</feature>
<protein>
    <recommendedName>
        <fullName evidence="16">Cadherin domain-containing protein</fullName>
    </recommendedName>
</protein>
<evidence type="ECO:0000256" key="7">
    <source>
        <dbReference type="ARBA" id="ARBA00022889"/>
    </source>
</evidence>
<keyword evidence="11" id="KW-0325">Glycoprotein</keyword>
<dbReference type="FunFam" id="2.60.40.60:FF:000266">
    <property type="entry name" value="Cadherin 23"/>
    <property type="match status" value="1"/>
</dbReference>
<evidence type="ECO:0000256" key="6">
    <source>
        <dbReference type="ARBA" id="ARBA00022837"/>
    </source>
</evidence>
<feature type="domain" description="Cadherin" evidence="16">
    <location>
        <begin position="969"/>
        <end position="1073"/>
    </location>
</feature>
<feature type="region of interest" description="Disordered" evidence="13">
    <location>
        <begin position="1529"/>
        <end position="1575"/>
    </location>
</feature>
<feature type="domain" description="Cadherin" evidence="16">
    <location>
        <begin position="656"/>
        <end position="758"/>
    </location>
</feature>
<keyword evidence="18" id="KW-1185">Reference proteome</keyword>
<keyword evidence="10" id="KW-1015">Disulfide bond</keyword>
<dbReference type="FunFam" id="2.60.40.60:FF:000020">
    <property type="entry name" value="Dachsous cadherin-related 1b"/>
    <property type="match status" value="2"/>
</dbReference>
<evidence type="ECO:0000256" key="13">
    <source>
        <dbReference type="SAM" id="MobiDB-lite"/>
    </source>
</evidence>
<reference evidence="17" key="1">
    <citation type="submission" date="2021-01" db="EMBL/GenBank/DDBJ databases">
        <title>A chromosome-scale assembly of European eel, Anguilla anguilla.</title>
        <authorList>
            <person name="Henkel C."/>
            <person name="Jong-Raadsen S.A."/>
            <person name="Dufour S."/>
            <person name="Weltzien F.-A."/>
            <person name="Palstra A.P."/>
            <person name="Pelster B."/>
            <person name="Spaink H.P."/>
            <person name="Van Den Thillart G.E."/>
            <person name="Jansen H."/>
            <person name="Zahm M."/>
            <person name="Klopp C."/>
            <person name="Cedric C."/>
            <person name="Louis A."/>
            <person name="Berthelot C."/>
            <person name="Parey E."/>
            <person name="Roest Crollius H."/>
            <person name="Montfort J."/>
            <person name="Robinson-Rechavi M."/>
            <person name="Bucao C."/>
            <person name="Bouchez O."/>
            <person name="Gislard M."/>
            <person name="Lluch J."/>
            <person name="Milhes M."/>
            <person name="Lampietro C."/>
            <person name="Lopez Roques C."/>
            <person name="Donnadieu C."/>
            <person name="Braasch I."/>
            <person name="Desvignes T."/>
            <person name="Postlethwait J."/>
            <person name="Bobe J."/>
            <person name="Guiguen Y."/>
            <person name="Dirks R."/>
        </authorList>
    </citation>
    <scope>NUCLEOTIDE SEQUENCE</scope>
    <source>
        <strain evidence="17">Tag_6206</strain>
        <tissue evidence="17">Liver</tissue>
    </source>
</reference>
<keyword evidence="4 15" id="KW-0732">Signal</keyword>
<sequence>MGNIDSILFLILLCCYYFNNAGGNPIDTSVLNCEVGSNKVLGPVDEGYNGAVEEFTGVLAEHNVQLVGYLFPSHIQFLELMVFPENSTATVYSKSKLDADALNETRGKLYYSLRCSNSIENTRTLLITDLNDNPPVFNPTAFSATVSESLAVDSAVIQVHATDADATPTNNRITYSIMPPVPSEFEMTFDGTIVLKKRFNYNVATGYSFIVEARDNEGLADTAPVTITVEDFDNMNPYFNQSLYRAVIREHEVGEFLSIQPEAIEARDGDTGINQPIIYSISAVSPSDYTSSFTIDSVSGIITVVNSLDREEVSMVTVNIKAAQSDDSLKTAQAVVSVTVEDVNDNAPEFDQSGYSATIPENTPDGSFVLRVGVTDRDEGGFDGMLRIIPDSAPFSISPDGTVRVKNSTALDREETPRFSLQIEARENASPNNAVQAGVNITLLDVNDNSPRFESAAYEGKITKDQTVGMNITQVHAEDPDEGANGKVTYAIDGGNQEGYFSINEDTGLIQLKKLVVFEENKSLQFFLFVTARDGGQISRFSSTQVHILAPGTSNPQFLLPSYHGSVLEEMDPPVDILKLSFLSVVPGIEVTLEVLSEADKFSVAPDGTFSTRLKLDREVRANYSVKVSISDGTNRDETTVLVDVTDVNDNDPVFASGSVTVDIPEDAALGANVTRLAATDADDGFNSAIFYSLVGGEGKFSIDPESARISLAGRLDREGQAQYTLEVVARDQGQPPRSATAVVVVNVTDVNDNSPLFPVAQYEVAVLENCTVGTTVLELSATDLDEGSNAVVTYRVVQQAPPTDPPVFILNPVSGALWLNQPLDFGKARAYTLTVEALDGGTPALNGTSSVLVRVQDLNDKPPKFSQDHYNIAVFENLPGGTAIISLEVTDEDEAGFSNGHFILNSDTFSISEQGTVSLNRNATLDREQEDSYILQVVAVDSPTNGLSATAQLNITVLDVNDNNPQFLPLPDPVLVPEGNYSTQNPWEVCRISTTDLDQGDNGKVTLSLSNPNALFQFREDGTLLAVGPLDREAKDAYELVITASDHGTPQRKNVTHITVTITDVNDNDPEFSQTTYSRDILVKDAKEGDLVLTLSATDKDVGNNSRITYSFSAGSPLLKLNNETGEITVTSDLLEITEDTMLKLTALAQDHGEPQRTSTASVLVSLFTVSLNPGVDFQSSAYNFTVAENEQAGTQVGVVKALAGSSLVEITYTLRSHEDLFSVDEQGVVSTLRPLDKETQEWYAMAVEATDSRTPPNTAVAMVSIQVEDVNEAPEFTSSSYSAEIVSIAPYKYPLVQVKATDQDAGQTGQLVYSLVEGSLLFDVEPSSGLVYVVSVEGQAGEKSLKVKATDPQGLSATADIEVTIQESETDDTVVISLNQPVNMVDKKALELERSLEQALGWTVKVISVTSINSFGGVVRSSEGGAKTYVTFIAMDSAGTVVPSEDVESKLQSERETVTAELVKVFGQGVEHALEAAPGDPDSSQDTAIIVLSVLLALSILGVVALVVTVVVRFRKQGKGSREKDVLGFENSYEEHRNSGASESGSSNEEKNPKRSVSIGKNSSSDNSHTSAL</sequence>
<evidence type="ECO:0000256" key="15">
    <source>
        <dbReference type="SAM" id="SignalP"/>
    </source>
</evidence>
<keyword evidence="3 14" id="KW-0812">Transmembrane</keyword>
<dbReference type="Pfam" id="PF00028">
    <property type="entry name" value="Cadherin"/>
    <property type="match status" value="11"/>
</dbReference>
<feature type="domain" description="Cadherin" evidence="16">
    <location>
        <begin position="867"/>
        <end position="968"/>
    </location>
</feature>
<dbReference type="FunFam" id="2.60.40.60:FF:000116">
    <property type="entry name" value="Dachsous cadherin-related 2"/>
    <property type="match status" value="1"/>
</dbReference>
<keyword evidence="8 14" id="KW-1133">Transmembrane helix</keyword>
<evidence type="ECO:0000259" key="16">
    <source>
        <dbReference type="PROSITE" id="PS50268"/>
    </source>
</evidence>
<evidence type="ECO:0000256" key="1">
    <source>
        <dbReference type="ARBA" id="ARBA00004167"/>
    </source>
</evidence>
<feature type="domain" description="Cadherin" evidence="16">
    <location>
        <begin position="1085"/>
        <end position="1177"/>
    </location>
</feature>
<dbReference type="PROSITE" id="PS00232">
    <property type="entry name" value="CADHERIN_1"/>
    <property type="match status" value="6"/>
</dbReference>
<dbReference type="FunFam" id="2.60.40.60:FF:000058">
    <property type="entry name" value="FAT atypical cadherin 3"/>
    <property type="match status" value="1"/>
</dbReference>
<dbReference type="GO" id="GO:0007163">
    <property type="term" value="P:establishment or maintenance of cell polarity"/>
    <property type="evidence" value="ECO:0007669"/>
    <property type="project" value="UniProtKB-ARBA"/>
</dbReference>
<evidence type="ECO:0000256" key="9">
    <source>
        <dbReference type="ARBA" id="ARBA00023136"/>
    </source>
</evidence>
<dbReference type="PRINTS" id="PR00205">
    <property type="entry name" value="CADHERIN"/>
</dbReference>
<evidence type="ECO:0000256" key="3">
    <source>
        <dbReference type="ARBA" id="ARBA00022692"/>
    </source>
</evidence>
<dbReference type="Proteomes" id="UP001044222">
    <property type="component" value="Unassembled WGS sequence"/>
</dbReference>
<dbReference type="PANTHER" id="PTHR24026">
    <property type="entry name" value="FAT ATYPICAL CADHERIN-RELATED"/>
    <property type="match status" value="1"/>
</dbReference>
<feature type="domain" description="Cadherin" evidence="16">
    <location>
        <begin position="1180"/>
        <end position="1278"/>
    </location>
</feature>
<evidence type="ECO:0000256" key="14">
    <source>
        <dbReference type="SAM" id="Phobius"/>
    </source>
</evidence>